<protein>
    <recommendedName>
        <fullName evidence="2">Ig-like domain-containing protein</fullName>
    </recommendedName>
</protein>
<dbReference type="InterPro" id="IPR003597">
    <property type="entry name" value="Ig_C1-set"/>
</dbReference>
<dbReference type="InterPro" id="IPR007110">
    <property type="entry name" value="Ig-like_dom"/>
</dbReference>
<reference evidence="3" key="1">
    <citation type="submission" date="2020-10" db="EMBL/GenBank/DDBJ databases">
        <title>Chromosome-scale genome assembly of the Allis shad, Alosa alosa.</title>
        <authorList>
            <person name="Margot Z."/>
            <person name="Christophe K."/>
            <person name="Cabau C."/>
            <person name="Louis A."/>
            <person name="Berthelot C."/>
            <person name="Parey E."/>
            <person name="Roest Crollius H."/>
            <person name="Montfort J."/>
            <person name="Robinson-Rechavi M."/>
            <person name="Bucao C."/>
            <person name="Bouchez O."/>
            <person name="Gislard M."/>
            <person name="Lluch J."/>
            <person name="Milhes M."/>
            <person name="Lampietro C."/>
            <person name="Lopez Roques C."/>
            <person name="Donnadieu C."/>
            <person name="Braasch I."/>
            <person name="Desvignes T."/>
            <person name="Postlethwait J."/>
            <person name="Bobe J."/>
            <person name="Guiguen Y."/>
        </authorList>
    </citation>
    <scope>NUCLEOTIDE SEQUENCE</scope>
    <source>
        <strain evidence="3">M-15738</strain>
        <tissue evidence="3">Blood</tissue>
    </source>
</reference>
<keyword evidence="4" id="KW-1185">Reference proteome</keyword>
<feature type="transmembrane region" description="Helical" evidence="1">
    <location>
        <begin position="173"/>
        <end position="198"/>
    </location>
</feature>
<evidence type="ECO:0000313" key="3">
    <source>
        <dbReference type="EMBL" id="KAG5264363.1"/>
    </source>
</evidence>
<keyword evidence="1" id="KW-0812">Transmembrane</keyword>
<dbReference type="Pfam" id="PF07654">
    <property type="entry name" value="C1-set"/>
    <property type="match status" value="1"/>
</dbReference>
<name>A0AAV6FNA5_9TELE</name>
<evidence type="ECO:0000313" key="4">
    <source>
        <dbReference type="Proteomes" id="UP000823561"/>
    </source>
</evidence>
<dbReference type="AlphaFoldDB" id="A0AAV6FNA5"/>
<feature type="domain" description="Ig-like" evidence="2">
    <location>
        <begin position="90"/>
        <end position="166"/>
    </location>
</feature>
<dbReference type="EMBL" id="JADWDJ010000020">
    <property type="protein sequence ID" value="KAG5264363.1"/>
    <property type="molecule type" value="Genomic_DNA"/>
</dbReference>
<keyword evidence="1" id="KW-0472">Membrane</keyword>
<dbReference type="InterPro" id="IPR013783">
    <property type="entry name" value="Ig-like_fold"/>
</dbReference>
<evidence type="ECO:0000259" key="2">
    <source>
        <dbReference type="PROSITE" id="PS50835"/>
    </source>
</evidence>
<dbReference type="SUPFAM" id="SSF48726">
    <property type="entry name" value="Immunoglobulin"/>
    <property type="match status" value="2"/>
</dbReference>
<comment type="caution">
    <text evidence="3">The sequence shown here is derived from an EMBL/GenBank/DDBJ whole genome shotgun (WGS) entry which is preliminary data.</text>
</comment>
<proteinExistence type="predicted"/>
<gene>
    <name evidence="3" type="ORF">AALO_G00252940</name>
</gene>
<sequence length="245" mass="27716">MRVHPKRRTMDVINVDGHKYKTQYNEQTKSCDLIITTATLEDTGMYYCSETDARPFIGIGTKLTVVGNDGVILSVEVFSPSEFLDPNIPLICWATNTLPSQVRVFWVVNGKEHIGWTESVWSKQSDQTTTEFTQSRFWLSKADWEAGGKCTCVVEAGGRNVSKSIQRVGNDMCLFLVYGISCAAFCMIFVAITTVLVLREGHGVKEVREKDRRRLNTDKHGKYTKKRSSLTEVQYASLDNIRQPQ</sequence>
<keyword evidence="1" id="KW-1133">Transmembrane helix</keyword>
<dbReference type="Proteomes" id="UP000823561">
    <property type="component" value="Chromosome 20"/>
</dbReference>
<dbReference type="Gene3D" id="2.60.40.10">
    <property type="entry name" value="Immunoglobulins"/>
    <property type="match status" value="2"/>
</dbReference>
<dbReference type="CDD" id="cd00098">
    <property type="entry name" value="IgC1"/>
    <property type="match status" value="1"/>
</dbReference>
<dbReference type="PROSITE" id="PS50835">
    <property type="entry name" value="IG_LIKE"/>
    <property type="match status" value="1"/>
</dbReference>
<evidence type="ECO:0000256" key="1">
    <source>
        <dbReference type="SAM" id="Phobius"/>
    </source>
</evidence>
<accession>A0AAV6FNA5</accession>
<dbReference type="InterPro" id="IPR036179">
    <property type="entry name" value="Ig-like_dom_sf"/>
</dbReference>
<organism evidence="3 4">
    <name type="scientific">Alosa alosa</name>
    <name type="common">allis shad</name>
    <dbReference type="NCBI Taxonomy" id="278164"/>
    <lineage>
        <taxon>Eukaryota</taxon>
        <taxon>Metazoa</taxon>
        <taxon>Chordata</taxon>
        <taxon>Craniata</taxon>
        <taxon>Vertebrata</taxon>
        <taxon>Euteleostomi</taxon>
        <taxon>Actinopterygii</taxon>
        <taxon>Neopterygii</taxon>
        <taxon>Teleostei</taxon>
        <taxon>Clupei</taxon>
        <taxon>Clupeiformes</taxon>
        <taxon>Clupeoidei</taxon>
        <taxon>Clupeidae</taxon>
        <taxon>Alosa</taxon>
    </lineage>
</organism>